<evidence type="ECO:0000256" key="3">
    <source>
        <dbReference type="ARBA" id="ARBA00022691"/>
    </source>
</evidence>
<gene>
    <name evidence="6" type="ORF">NP493_1186g00002</name>
</gene>
<protein>
    <recommendedName>
        <fullName evidence="4">S-adenosylmethionine sensor upstream of mTORC1</fullName>
    </recommendedName>
    <alternativeName>
        <fullName evidence="4">Probable methyltransferase BMT2 homolog</fullName>
        <ecNumber evidence="4">2.1.1.-</ecNumber>
    </alternativeName>
</protein>
<feature type="compositionally biased region" description="Basic and acidic residues" evidence="5">
    <location>
        <begin position="225"/>
        <end position="239"/>
    </location>
</feature>
<dbReference type="PANTHER" id="PTHR21008">
    <property type="entry name" value="S-ADENOSYLMETHIONINE SENSOR UPSTREAM OF MTORC1-RELATED"/>
    <property type="match status" value="1"/>
</dbReference>
<feature type="binding site" evidence="4">
    <location>
        <position position="286"/>
    </location>
    <ligand>
        <name>S-adenosyl-L-methionine</name>
        <dbReference type="ChEBI" id="CHEBI:59789"/>
    </ligand>
</feature>
<dbReference type="EMBL" id="JAODUO010001185">
    <property type="protein sequence ID" value="KAK2169563.1"/>
    <property type="molecule type" value="Genomic_DNA"/>
</dbReference>
<comment type="similarity">
    <text evidence="4">Belongs to the BMT2 family.</text>
</comment>
<dbReference type="CDD" id="cd02440">
    <property type="entry name" value="AdoMet_MTases"/>
    <property type="match status" value="1"/>
</dbReference>
<feature type="region of interest" description="Disordered" evidence="5">
    <location>
        <begin position="1"/>
        <end position="25"/>
    </location>
</feature>
<proteinExistence type="inferred from homology"/>
<name>A0AAD9KDB8_RIDPI</name>
<dbReference type="EC" id="2.1.1.-" evidence="4"/>
<comment type="caution">
    <text evidence="6">The sequence shown here is derived from an EMBL/GenBank/DDBJ whole genome shotgun (WGS) entry which is preliminary data.</text>
</comment>
<evidence type="ECO:0000256" key="4">
    <source>
        <dbReference type="HAMAP-Rule" id="MF_03044"/>
    </source>
</evidence>
<evidence type="ECO:0000313" key="6">
    <source>
        <dbReference type="EMBL" id="KAK2169563.1"/>
    </source>
</evidence>
<dbReference type="GO" id="GO:0008168">
    <property type="term" value="F:methyltransferase activity"/>
    <property type="evidence" value="ECO:0007669"/>
    <property type="project" value="UniProtKB-UniRule"/>
</dbReference>
<dbReference type="HAMAP" id="MF_03044">
    <property type="entry name" value="BMT2"/>
    <property type="match status" value="1"/>
</dbReference>
<evidence type="ECO:0000256" key="5">
    <source>
        <dbReference type="SAM" id="MobiDB-lite"/>
    </source>
</evidence>
<keyword evidence="2 4" id="KW-0808">Transferase</keyword>
<keyword evidence="7" id="KW-1185">Reference proteome</keyword>
<dbReference type="SUPFAM" id="SSF53335">
    <property type="entry name" value="S-adenosyl-L-methionine-dependent methyltransferases"/>
    <property type="match status" value="1"/>
</dbReference>
<dbReference type="GO" id="GO:1904262">
    <property type="term" value="P:negative regulation of TORC1 signaling"/>
    <property type="evidence" value="ECO:0007669"/>
    <property type="project" value="TreeGrafter"/>
</dbReference>
<keyword evidence="3 4" id="KW-0949">S-adenosyl-L-methionine</keyword>
<evidence type="ECO:0000256" key="2">
    <source>
        <dbReference type="ARBA" id="ARBA00022679"/>
    </source>
</evidence>
<keyword evidence="1 4" id="KW-0489">Methyltransferase</keyword>
<evidence type="ECO:0000256" key="1">
    <source>
        <dbReference type="ARBA" id="ARBA00022603"/>
    </source>
</evidence>
<dbReference type="InterPro" id="IPR021867">
    <property type="entry name" value="Bmt2/SAMTOR"/>
</dbReference>
<comment type="function">
    <text evidence="4">S-adenosyl-L-methionine-binding protein that acts as an inhibitor of mTORC1 signaling. Acts as a sensor of S-adenosyl-L-methionine to signal methionine sufficiency to mTORC1. Probably also acts as a S-adenosyl-L-methionine-dependent methyltransferase.</text>
</comment>
<reference evidence="6" key="1">
    <citation type="journal article" date="2023" name="Mol. Biol. Evol.">
        <title>Third-Generation Sequencing Reveals the Adaptive Role of the Epigenome in Three Deep-Sea Polychaetes.</title>
        <authorList>
            <person name="Perez M."/>
            <person name="Aroh O."/>
            <person name="Sun Y."/>
            <person name="Lan Y."/>
            <person name="Juniper S.K."/>
            <person name="Young C.R."/>
            <person name="Angers B."/>
            <person name="Qian P.Y."/>
        </authorList>
    </citation>
    <scope>NUCLEOTIDE SEQUENCE</scope>
    <source>
        <strain evidence="6">R07B-5</strain>
    </source>
</reference>
<organism evidence="6 7">
    <name type="scientific">Ridgeia piscesae</name>
    <name type="common">Tubeworm</name>
    <dbReference type="NCBI Taxonomy" id="27915"/>
    <lineage>
        <taxon>Eukaryota</taxon>
        <taxon>Metazoa</taxon>
        <taxon>Spiralia</taxon>
        <taxon>Lophotrochozoa</taxon>
        <taxon>Annelida</taxon>
        <taxon>Polychaeta</taxon>
        <taxon>Sedentaria</taxon>
        <taxon>Canalipalpata</taxon>
        <taxon>Sabellida</taxon>
        <taxon>Siboglinidae</taxon>
        <taxon>Ridgeia</taxon>
    </lineage>
</organism>
<sequence length="498" mass="55939">MSQKHPRLLSSSDEGGGEADSEKAKHLQLAGVVKSVHARLRKKFKESPENYQQVWDNHINDVDMLSNYADAMHRLATDVWSKRPDTRIHWCRLVCQEYFKDGGLRKIRDKSQRKRKYEEDKGLSPGSSACNLAGAPYTLPIGTNVDFLPLSEYKLTDTKMESLESFFTGMPGECALFSLSKAAMVCPSDVAAASMMTTFGSNSSLNVSEFSEVKTTESMNLEQDTGDRGTRRDDSEHLPKSTPVVFGEQGVLAEHKAPEMCSSYGPIKYNVISLPLRGKIRLLDVGSCFNPFAEFDEFLTVGIDISPAVTSVYRCDFLQLDIMEPLQLASDTIDTYLQTMLRSPIERLPRDCFHVIVFSLLLEYFPSPYQRWLCCQKAHRLLMVDGLLLIITPDSHSQHRNAPMMRSWKAAIESLGFRRCRYIKQEHLHCLAFRRIESDESCDSPLVGDTGPDMLYIPQDFHDGDDTSAQSKDAAASTAEQDAVMLADAFKELPNLVS</sequence>
<accession>A0AAD9KDB8</accession>
<dbReference type="PANTHER" id="PTHR21008:SF0">
    <property type="entry name" value="S-ADENOSYLMETHIONINE SENSOR UPSTREAM OF MTORC1"/>
    <property type="match status" value="1"/>
</dbReference>
<evidence type="ECO:0000313" key="7">
    <source>
        <dbReference type="Proteomes" id="UP001209878"/>
    </source>
</evidence>
<dbReference type="AlphaFoldDB" id="A0AAD9KDB8"/>
<dbReference type="Proteomes" id="UP001209878">
    <property type="component" value="Unassembled WGS sequence"/>
</dbReference>
<dbReference type="InterPro" id="IPR029063">
    <property type="entry name" value="SAM-dependent_MTases_sf"/>
</dbReference>
<feature type="binding site" evidence="4">
    <location>
        <position position="304"/>
    </location>
    <ligand>
        <name>S-adenosyl-L-methionine</name>
        <dbReference type="ChEBI" id="CHEBI:59789"/>
    </ligand>
</feature>
<dbReference type="GO" id="GO:0032259">
    <property type="term" value="P:methylation"/>
    <property type="evidence" value="ECO:0007669"/>
    <property type="project" value="UniProtKB-KW"/>
</dbReference>
<feature type="region of interest" description="Disordered" evidence="5">
    <location>
        <begin position="214"/>
        <end position="241"/>
    </location>
</feature>
<dbReference type="Gene3D" id="3.40.50.150">
    <property type="entry name" value="Vaccinia Virus protein VP39"/>
    <property type="match status" value="1"/>
</dbReference>